<dbReference type="RefSeq" id="WP_077755037.1">
    <property type="nucleotide sequence ID" value="NZ_CP014782.1"/>
</dbReference>
<sequence length="189" mass="20739">MADQVISSTVVRVDLIQISEARYSVRTFVNGCHDAQYGVGSESWAEALCKELIQADRLKPETKVEPIFIEQNQLSDNKGLSRVELQAKLKRLEAELLKHKAAATSGIARELHLAKSNHASLRSKEILKLKNSLFDPECLICCLEGAKACSVHGAVDVVNGITEEPPLFGVGVTKDLACFHDLNTVDIQE</sequence>
<evidence type="ECO:0000313" key="1">
    <source>
        <dbReference type="EMBL" id="AQS40217.1"/>
    </source>
</evidence>
<protein>
    <submittedName>
        <fullName evidence="1">Uncharacterized protein</fullName>
    </submittedName>
</protein>
<keyword evidence="2" id="KW-1185">Reference proteome</keyword>
<dbReference type="EMBL" id="CP014782">
    <property type="protein sequence ID" value="AQS40217.1"/>
    <property type="molecule type" value="Genomic_DNA"/>
</dbReference>
<gene>
    <name evidence="1" type="ORF">Sps_05148</name>
</gene>
<dbReference type="KEGG" id="spsw:Sps_05148"/>
<dbReference type="Proteomes" id="UP000189545">
    <property type="component" value="Chromosome"/>
</dbReference>
<evidence type="ECO:0000313" key="2">
    <source>
        <dbReference type="Proteomes" id="UP000189545"/>
    </source>
</evidence>
<proteinExistence type="predicted"/>
<dbReference type="OrthoDB" id="6272746at2"/>
<dbReference type="AlphaFoldDB" id="A0A1S6HXB7"/>
<name>A0A1S6HXB7_9GAMM</name>
<accession>A0A1S6HXB7</accession>
<dbReference type="STRING" id="225848.Sps_05148"/>
<reference evidence="1 2" key="1">
    <citation type="submission" date="2016-03" db="EMBL/GenBank/DDBJ databases">
        <title>Complete genome sequence of Shewanella psychrophila WP2, a deep sea bacterium isolated from west Pacific sediment.</title>
        <authorList>
            <person name="Xu G."/>
            <person name="Jian H."/>
        </authorList>
    </citation>
    <scope>NUCLEOTIDE SEQUENCE [LARGE SCALE GENOMIC DNA]</scope>
    <source>
        <strain evidence="1 2">WP2</strain>
    </source>
</reference>
<organism evidence="1 2">
    <name type="scientific">Shewanella psychrophila</name>
    <dbReference type="NCBI Taxonomy" id="225848"/>
    <lineage>
        <taxon>Bacteria</taxon>
        <taxon>Pseudomonadati</taxon>
        <taxon>Pseudomonadota</taxon>
        <taxon>Gammaproteobacteria</taxon>
        <taxon>Alteromonadales</taxon>
        <taxon>Shewanellaceae</taxon>
        <taxon>Shewanella</taxon>
    </lineage>
</organism>